<dbReference type="AlphaFoldDB" id="A0A0E9VUL7"/>
<accession>A0A0E9VUL7</accession>
<reference evidence="1" key="1">
    <citation type="submission" date="2014-11" db="EMBL/GenBank/DDBJ databases">
        <authorList>
            <person name="Amaro Gonzalez C."/>
        </authorList>
    </citation>
    <scope>NUCLEOTIDE SEQUENCE</scope>
</reference>
<reference evidence="1" key="2">
    <citation type="journal article" date="2015" name="Fish Shellfish Immunol.">
        <title>Early steps in the European eel (Anguilla anguilla)-Vibrio vulnificus interaction in the gills: Role of the RtxA13 toxin.</title>
        <authorList>
            <person name="Callol A."/>
            <person name="Pajuelo D."/>
            <person name="Ebbesson L."/>
            <person name="Teles M."/>
            <person name="MacKenzie S."/>
            <person name="Amaro C."/>
        </authorList>
    </citation>
    <scope>NUCLEOTIDE SEQUENCE</scope>
</reference>
<protein>
    <submittedName>
        <fullName evidence="1">Uncharacterized protein</fullName>
    </submittedName>
</protein>
<proteinExistence type="predicted"/>
<name>A0A0E9VUL7_ANGAN</name>
<organism evidence="1">
    <name type="scientific">Anguilla anguilla</name>
    <name type="common">European freshwater eel</name>
    <name type="synonym">Muraena anguilla</name>
    <dbReference type="NCBI Taxonomy" id="7936"/>
    <lineage>
        <taxon>Eukaryota</taxon>
        <taxon>Metazoa</taxon>
        <taxon>Chordata</taxon>
        <taxon>Craniata</taxon>
        <taxon>Vertebrata</taxon>
        <taxon>Euteleostomi</taxon>
        <taxon>Actinopterygii</taxon>
        <taxon>Neopterygii</taxon>
        <taxon>Teleostei</taxon>
        <taxon>Anguilliformes</taxon>
        <taxon>Anguillidae</taxon>
        <taxon>Anguilla</taxon>
    </lineage>
</organism>
<sequence>MPGVFKIFPTALMTVYRVTVFWI</sequence>
<evidence type="ECO:0000313" key="1">
    <source>
        <dbReference type="EMBL" id="JAH81732.1"/>
    </source>
</evidence>
<dbReference type="EMBL" id="GBXM01026845">
    <property type="protein sequence ID" value="JAH81732.1"/>
    <property type="molecule type" value="Transcribed_RNA"/>
</dbReference>